<dbReference type="AlphaFoldDB" id="D8QGD6"/>
<sequence>MPNPVPCEATDEYKAAFAANPTLVVRRGLPRLPEDEQGRTRRGKRPSTGGSVQKRKRAKRGGGEAEAEGGDNSKGEGESGGNGNEDVEGGDESEGGEGEGGDEGGQ</sequence>
<gene>
    <name evidence="2" type="ORF">SCHCODRAFT_112922</name>
</gene>
<accession>D8QGD6</accession>
<feature type="compositionally biased region" description="Acidic residues" evidence="1">
    <location>
        <begin position="85"/>
        <end position="106"/>
    </location>
</feature>
<dbReference type="VEuPathDB" id="FungiDB:SCHCODRAFT_02705294"/>
<feature type="region of interest" description="Disordered" evidence="1">
    <location>
        <begin position="17"/>
        <end position="106"/>
    </location>
</feature>
<feature type="non-terminal residue" evidence="2">
    <location>
        <position position="106"/>
    </location>
</feature>
<dbReference type="VEuPathDB" id="FungiDB:SCHCODRAFT_02671929"/>
<organism evidence="3">
    <name type="scientific">Schizophyllum commune (strain H4-8 / FGSC 9210)</name>
    <name type="common">Split gill fungus</name>
    <dbReference type="NCBI Taxonomy" id="578458"/>
    <lineage>
        <taxon>Eukaryota</taxon>
        <taxon>Fungi</taxon>
        <taxon>Dikarya</taxon>
        <taxon>Basidiomycota</taxon>
        <taxon>Agaricomycotina</taxon>
        <taxon>Agaricomycetes</taxon>
        <taxon>Agaricomycetidae</taxon>
        <taxon>Agaricales</taxon>
        <taxon>Schizophyllaceae</taxon>
        <taxon>Schizophyllum</taxon>
    </lineage>
</organism>
<dbReference type="HOGENOM" id="CLU_2224720_0_0_1"/>
<dbReference type="GeneID" id="9596888"/>
<dbReference type="Proteomes" id="UP000007431">
    <property type="component" value="Unassembled WGS sequence"/>
</dbReference>
<keyword evidence="3" id="KW-1185">Reference proteome</keyword>
<evidence type="ECO:0000313" key="3">
    <source>
        <dbReference type="Proteomes" id="UP000007431"/>
    </source>
</evidence>
<dbReference type="KEGG" id="scm:SCHCO_02671929"/>
<dbReference type="EMBL" id="GL377311">
    <property type="protein sequence ID" value="EFI93573.1"/>
    <property type="molecule type" value="Genomic_DNA"/>
</dbReference>
<dbReference type="RefSeq" id="XP_003028476.1">
    <property type="nucleotide sequence ID" value="XM_003028430.1"/>
</dbReference>
<evidence type="ECO:0000256" key="1">
    <source>
        <dbReference type="SAM" id="MobiDB-lite"/>
    </source>
</evidence>
<evidence type="ECO:0000313" key="2">
    <source>
        <dbReference type="EMBL" id="EFI93573.1"/>
    </source>
</evidence>
<name>D8QGD6_SCHCM</name>
<protein>
    <submittedName>
        <fullName evidence="2">Uncharacterized protein</fullName>
    </submittedName>
</protein>
<reference evidence="2 3" key="1">
    <citation type="journal article" date="2010" name="Nat. Biotechnol.">
        <title>Genome sequence of the model mushroom Schizophyllum commune.</title>
        <authorList>
            <person name="Ohm R.A."/>
            <person name="de Jong J.F."/>
            <person name="Lugones L.G."/>
            <person name="Aerts A."/>
            <person name="Kothe E."/>
            <person name="Stajich J.E."/>
            <person name="de Vries R.P."/>
            <person name="Record E."/>
            <person name="Levasseur A."/>
            <person name="Baker S.E."/>
            <person name="Bartholomew K.A."/>
            <person name="Coutinho P.M."/>
            <person name="Erdmann S."/>
            <person name="Fowler T.J."/>
            <person name="Gathman A.C."/>
            <person name="Lombard V."/>
            <person name="Henrissat B."/>
            <person name="Knabe N."/>
            <person name="Kuees U."/>
            <person name="Lilly W.W."/>
            <person name="Lindquist E."/>
            <person name="Lucas S."/>
            <person name="Magnuson J.K."/>
            <person name="Piumi F."/>
            <person name="Raudaskoski M."/>
            <person name="Salamov A."/>
            <person name="Schmutz J."/>
            <person name="Schwarze F.W.M.R."/>
            <person name="vanKuyk P.A."/>
            <person name="Horton J.S."/>
            <person name="Grigoriev I.V."/>
            <person name="Woesten H.A.B."/>
        </authorList>
    </citation>
    <scope>NUCLEOTIDE SEQUENCE [LARGE SCALE GENOMIC DNA]</scope>
    <source>
        <strain evidence="3">H4-8 / FGSC 9210</strain>
    </source>
</reference>
<proteinExistence type="predicted"/>
<dbReference type="InParanoid" id="D8QGD6"/>